<reference evidence="2 3" key="1">
    <citation type="journal article" date="2014" name="Genome Announc.">
        <title>Draft Genome Sequence of the Haloacid-Degrading Burkholderia caribensis Strain MBA4.</title>
        <authorList>
            <person name="Pan Y."/>
            <person name="Kong K.F."/>
            <person name="Tsang J.S."/>
        </authorList>
    </citation>
    <scope>NUCLEOTIDE SEQUENCE [LARGE SCALE GENOMIC DNA]</scope>
    <source>
        <strain evidence="2 3">MBA4</strain>
    </source>
</reference>
<feature type="compositionally biased region" description="Low complexity" evidence="1">
    <location>
        <begin position="60"/>
        <end position="119"/>
    </location>
</feature>
<dbReference type="EMBL" id="CP012747">
    <property type="protein sequence ID" value="ALL69352.1"/>
    <property type="molecule type" value="Genomic_DNA"/>
</dbReference>
<evidence type="ECO:0000313" key="3">
    <source>
        <dbReference type="Proteomes" id="UP000019146"/>
    </source>
</evidence>
<dbReference type="Proteomes" id="UP000019146">
    <property type="component" value="Chromosome 2"/>
</dbReference>
<feature type="region of interest" description="Disordered" evidence="1">
    <location>
        <begin position="174"/>
        <end position="198"/>
    </location>
</feature>
<name>A0A0P0RKK9_9BURK</name>
<dbReference type="KEGG" id="bcai:K788_00036445"/>
<evidence type="ECO:0000313" key="2">
    <source>
        <dbReference type="EMBL" id="ALL69352.1"/>
    </source>
</evidence>
<gene>
    <name evidence="2" type="ORF">K788_00036445</name>
</gene>
<accession>A0A0P0RKK9</accession>
<sequence>MKTGAALILVALAVLSGVLVSLHRYDGGTDGEPIAASNTAQGSVTTNGTSQAKRAAAVDAQATARGPAQNTAVAQSSTTTAGTTPAPVASGAVPEPAQPSTAMSPPSQSTSSQSSVSNSGRDSDKNHRLLTLALARAHSGLEKNDLRMARSGIFWALSLQHDNDEALMLKQELLSRERDRKAPVDTTRGSGKAASPTD</sequence>
<evidence type="ECO:0000256" key="1">
    <source>
        <dbReference type="SAM" id="MobiDB-lite"/>
    </source>
</evidence>
<proteinExistence type="predicted"/>
<dbReference type="AlphaFoldDB" id="A0A0P0RKK9"/>
<organism evidence="2 3">
    <name type="scientific">Paraburkholderia caribensis MBA4</name>
    <dbReference type="NCBI Taxonomy" id="1323664"/>
    <lineage>
        <taxon>Bacteria</taxon>
        <taxon>Pseudomonadati</taxon>
        <taxon>Pseudomonadota</taxon>
        <taxon>Betaproteobacteria</taxon>
        <taxon>Burkholderiales</taxon>
        <taxon>Burkholderiaceae</taxon>
        <taxon>Paraburkholderia</taxon>
    </lineage>
</organism>
<feature type="compositionally biased region" description="Basic and acidic residues" evidence="1">
    <location>
        <begin position="174"/>
        <end position="183"/>
    </location>
</feature>
<feature type="region of interest" description="Disordered" evidence="1">
    <location>
        <begin position="60"/>
        <end position="124"/>
    </location>
</feature>
<protein>
    <submittedName>
        <fullName evidence="2">Uncharacterized protein</fullName>
    </submittedName>
</protein>